<evidence type="ECO:0000256" key="6">
    <source>
        <dbReference type="ARBA" id="ARBA00022777"/>
    </source>
</evidence>
<dbReference type="GO" id="GO:0016020">
    <property type="term" value="C:membrane"/>
    <property type="evidence" value="ECO:0007669"/>
    <property type="project" value="UniProtKB-SubCell"/>
</dbReference>
<dbReference type="AlphaFoldDB" id="A0A5E6QTW9"/>
<dbReference type="Gene3D" id="3.30.565.10">
    <property type="entry name" value="Histidine kinase-like ATPase, C-terminal domain"/>
    <property type="match status" value="1"/>
</dbReference>
<dbReference type="SMART" id="SM00387">
    <property type="entry name" value="HATPase_c"/>
    <property type="match status" value="1"/>
</dbReference>
<dbReference type="InterPro" id="IPR005467">
    <property type="entry name" value="His_kinase_dom"/>
</dbReference>
<dbReference type="PROSITE" id="PS50885">
    <property type="entry name" value="HAMP"/>
    <property type="match status" value="1"/>
</dbReference>
<evidence type="ECO:0000256" key="7">
    <source>
        <dbReference type="ARBA" id="ARBA00023012"/>
    </source>
</evidence>
<dbReference type="OrthoDB" id="9804645at2"/>
<keyword evidence="5 11" id="KW-0808">Transferase</keyword>
<comment type="catalytic activity">
    <reaction evidence="1">
        <text>ATP + protein L-histidine = ADP + protein N-phospho-L-histidine.</text>
        <dbReference type="EC" id="2.7.13.3"/>
    </reaction>
</comment>
<evidence type="ECO:0000256" key="4">
    <source>
        <dbReference type="ARBA" id="ARBA00022553"/>
    </source>
</evidence>
<keyword evidence="7" id="KW-0902">Two-component regulatory system</keyword>
<feature type="domain" description="Histidine kinase" evidence="9">
    <location>
        <begin position="272"/>
        <end position="487"/>
    </location>
</feature>
<protein>
    <recommendedName>
        <fullName evidence="3">histidine kinase</fullName>
        <ecNumber evidence="3">2.7.13.3</ecNumber>
    </recommendedName>
</protein>
<dbReference type="CDD" id="cd00075">
    <property type="entry name" value="HATPase"/>
    <property type="match status" value="1"/>
</dbReference>
<dbReference type="PANTHER" id="PTHR43711:SF1">
    <property type="entry name" value="HISTIDINE KINASE 1"/>
    <property type="match status" value="1"/>
</dbReference>
<dbReference type="PROSITE" id="PS50109">
    <property type="entry name" value="HIS_KIN"/>
    <property type="match status" value="1"/>
</dbReference>
<sequence length="490" mass="53912">MRLTLTQRLSLVFAVLLLVCCGTSAWMQVRSNKMHEQEVVQGLSRDLAQHIARDTVLMDTQGLMPEAVRDLFSKLMLVNPSVEVYLLDTEGKIVGSAAPEGRIHRERVDLAPIRQLLKGDTLPILGDDPRSVDARKVFSAAPLKVDGKPAGYLYVVLLGEDHDRLAERGATSAALNTALLSIGLVALLCLIAGLTAFALITRPLRRLTETVSRFDIDGVPATPLPPAPAETTADHDEIAILDTTFRQMQARLSEQWRSLTRQDQERRELVANISHDLRTPLASLHGYLETLSLKDATLSPADRRRYLGIALDQSRKVGGLAQSLLELVRLEHGFVQPVLERFSLTDLVQDIFQKFELTAESRQVELKADFAPGVAAACADLGLIERVLTNLFDNALRHTPQGGEIELSLRPQGQFVEVTVSDTGPGIAPELREGLFLRPFTIGGARRDGGLGLRIVHRILQLHGRDIQLIDVPGRGATFRFTLPVDPYTA</sequence>
<evidence type="ECO:0000313" key="12">
    <source>
        <dbReference type="Proteomes" id="UP000326953"/>
    </source>
</evidence>
<evidence type="ECO:0000313" key="11">
    <source>
        <dbReference type="EMBL" id="VVM58901.1"/>
    </source>
</evidence>
<evidence type="ECO:0000256" key="2">
    <source>
        <dbReference type="ARBA" id="ARBA00004370"/>
    </source>
</evidence>
<evidence type="ECO:0000259" key="10">
    <source>
        <dbReference type="PROSITE" id="PS50885"/>
    </source>
</evidence>
<dbReference type="SUPFAM" id="SSF47384">
    <property type="entry name" value="Homodimeric domain of signal transducing histidine kinase"/>
    <property type="match status" value="1"/>
</dbReference>
<feature type="domain" description="HAMP" evidence="10">
    <location>
        <begin position="198"/>
        <end position="257"/>
    </location>
</feature>
<dbReference type="EMBL" id="CABVHK010000003">
    <property type="protein sequence ID" value="VVM58901.1"/>
    <property type="molecule type" value="Genomic_DNA"/>
</dbReference>
<dbReference type="InterPro" id="IPR004358">
    <property type="entry name" value="Sig_transdc_His_kin-like_C"/>
</dbReference>
<dbReference type="GO" id="GO:0000155">
    <property type="term" value="F:phosphorelay sensor kinase activity"/>
    <property type="evidence" value="ECO:0007669"/>
    <property type="project" value="InterPro"/>
</dbReference>
<evidence type="ECO:0000256" key="3">
    <source>
        <dbReference type="ARBA" id="ARBA00012438"/>
    </source>
</evidence>
<evidence type="ECO:0000259" key="9">
    <source>
        <dbReference type="PROSITE" id="PS50109"/>
    </source>
</evidence>
<organism evidence="11 12">
    <name type="scientific">Pseudomonas fluorescens</name>
    <dbReference type="NCBI Taxonomy" id="294"/>
    <lineage>
        <taxon>Bacteria</taxon>
        <taxon>Pseudomonadati</taxon>
        <taxon>Pseudomonadota</taxon>
        <taxon>Gammaproteobacteria</taxon>
        <taxon>Pseudomonadales</taxon>
        <taxon>Pseudomonadaceae</taxon>
        <taxon>Pseudomonas</taxon>
    </lineage>
</organism>
<dbReference type="PRINTS" id="PR00344">
    <property type="entry name" value="BCTRLSENSOR"/>
</dbReference>
<name>A0A5E6QTW9_PSEFL</name>
<dbReference type="SUPFAM" id="SSF55874">
    <property type="entry name" value="ATPase domain of HSP90 chaperone/DNA topoisomerase II/histidine kinase"/>
    <property type="match status" value="1"/>
</dbReference>
<gene>
    <name evidence="11" type="primary">sasA_7</name>
    <name evidence="11" type="ORF">PS662_01204</name>
</gene>
<dbReference type="FunFam" id="1.10.287.130:FF:000001">
    <property type="entry name" value="Two-component sensor histidine kinase"/>
    <property type="match status" value="1"/>
</dbReference>
<keyword evidence="4" id="KW-0597">Phosphoprotein</keyword>
<feature type="transmembrane region" description="Helical" evidence="8">
    <location>
        <begin position="178"/>
        <end position="200"/>
    </location>
</feature>
<evidence type="ECO:0000256" key="1">
    <source>
        <dbReference type="ARBA" id="ARBA00000085"/>
    </source>
</evidence>
<dbReference type="Gene3D" id="6.10.340.10">
    <property type="match status" value="1"/>
</dbReference>
<keyword evidence="6 11" id="KW-0418">Kinase</keyword>
<accession>A0A5E6QTW9</accession>
<dbReference type="SMART" id="SM00304">
    <property type="entry name" value="HAMP"/>
    <property type="match status" value="1"/>
</dbReference>
<dbReference type="CDD" id="cd00082">
    <property type="entry name" value="HisKA"/>
    <property type="match status" value="1"/>
</dbReference>
<dbReference type="Gene3D" id="1.10.287.130">
    <property type="match status" value="1"/>
</dbReference>
<dbReference type="PANTHER" id="PTHR43711">
    <property type="entry name" value="TWO-COMPONENT HISTIDINE KINASE"/>
    <property type="match status" value="1"/>
</dbReference>
<evidence type="ECO:0000256" key="8">
    <source>
        <dbReference type="SAM" id="Phobius"/>
    </source>
</evidence>
<dbReference type="InterPro" id="IPR003594">
    <property type="entry name" value="HATPase_dom"/>
</dbReference>
<proteinExistence type="predicted"/>
<dbReference type="InterPro" id="IPR003661">
    <property type="entry name" value="HisK_dim/P_dom"/>
</dbReference>
<dbReference type="InterPro" id="IPR003660">
    <property type="entry name" value="HAMP_dom"/>
</dbReference>
<dbReference type="InterPro" id="IPR050736">
    <property type="entry name" value="Sensor_HK_Regulatory"/>
</dbReference>
<dbReference type="EC" id="2.7.13.3" evidence="3"/>
<keyword evidence="8" id="KW-0812">Transmembrane</keyword>
<dbReference type="Proteomes" id="UP000326953">
    <property type="component" value="Unassembled WGS sequence"/>
</dbReference>
<comment type="subcellular location">
    <subcellularLocation>
        <location evidence="2">Membrane</location>
    </subcellularLocation>
</comment>
<dbReference type="Pfam" id="PF02518">
    <property type="entry name" value="HATPase_c"/>
    <property type="match status" value="1"/>
</dbReference>
<dbReference type="InterPro" id="IPR036890">
    <property type="entry name" value="HATPase_C_sf"/>
</dbReference>
<evidence type="ECO:0000256" key="5">
    <source>
        <dbReference type="ARBA" id="ARBA00022679"/>
    </source>
</evidence>
<keyword evidence="8" id="KW-0472">Membrane</keyword>
<dbReference type="InterPro" id="IPR036097">
    <property type="entry name" value="HisK_dim/P_sf"/>
</dbReference>
<dbReference type="Pfam" id="PF00512">
    <property type="entry name" value="HisKA"/>
    <property type="match status" value="1"/>
</dbReference>
<reference evidence="11 12" key="1">
    <citation type="submission" date="2019-09" db="EMBL/GenBank/DDBJ databases">
        <authorList>
            <person name="Chandra G."/>
            <person name="Truman W A."/>
        </authorList>
    </citation>
    <scope>NUCLEOTIDE SEQUENCE [LARGE SCALE GENOMIC DNA]</scope>
    <source>
        <strain evidence="11">PS662</strain>
    </source>
</reference>
<dbReference type="SMART" id="SM00388">
    <property type="entry name" value="HisKA"/>
    <property type="match status" value="1"/>
</dbReference>
<dbReference type="RefSeq" id="WP_150710105.1">
    <property type="nucleotide sequence ID" value="NZ_CABVHK010000003.1"/>
</dbReference>
<keyword evidence="8" id="KW-1133">Transmembrane helix</keyword>